<gene>
    <name evidence="1" type="ORF">HDF09_003935</name>
</gene>
<dbReference type="Gene3D" id="3.10.450.360">
    <property type="match status" value="1"/>
</dbReference>
<dbReference type="SUPFAM" id="SSF160574">
    <property type="entry name" value="BT0923-like"/>
    <property type="match status" value="1"/>
</dbReference>
<keyword evidence="2" id="KW-1185">Reference proteome</keyword>
<evidence type="ECO:0000313" key="1">
    <source>
        <dbReference type="EMBL" id="MBB5319229.1"/>
    </source>
</evidence>
<reference evidence="1" key="1">
    <citation type="submission" date="2020-08" db="EMBL/GenBank/DDBJ databases">
        <title>Genomic Encyclopedia of Type Strains, Phase IV (KMG-V): Genome sequencing to study the core and pangenomes of soil and plant-associated prokaryotes.</title>
        <authorList>
            <person name="Whitman W."/>
        </authorList>
    </citation>
    <scope>NUCLEOTIDE SEQUENCE [LARGE SCALE GENOMIC DNA]</scope>
    <source>
        <strain evidence="1">M8UP27</strain>
    </source>
</reference>
<dbReference type="AlphaFoldDB" id="A0A7W8MUF0"/>
<proteinExistence type="predicted"/>
<dbReference type="EMBL" id="JACHDY010000007">
    <property type="protein sequence ID" value="MBB5319229.1"/>
    <property type="molecule type" value="Genomic_DNA"/>
</dbReference>
<protein>
    <submittedName>
        <fullName evidence="1">Uncharacterized protein</fullName>
    </submittedName>
</protein>
<comment type="caution">
    <text evidence="1">The sequence shown here is derived from an EMBL/GenBank/DDBJ whole genome shotgun (WGS) entry which is preliminary data.</text>
</comment>
<name>A0A7W8MUF0_9BACT</name>
<evidence type="ECO:0000313" key="2">
    <source>
        <dbReference type="Proteomes" id="UP000568106"/>
    </source>
</evidence>
<accession>A0A7W8MUF0</accession>
<sequence length="150" mass="16257">MKKNLPLLTTTLLLSSSSLIGFGQEKTLSRSQLPPAVEKTVQAQSQGATIKRFVTERENGKTVYEAEMTVDGHTKDIQIAKDGTLNEIEEEVAIDSLPPEVQAALRKKATGAVITKVESLTKQGTLVAYEAATLKDIKKAKFKSAPQESN</sequence>
<organism evidence="1 2">
    <name type="scientific">Tunturiibacter empetritectus</name>
    <dbReference type="NCBI Taxonomy" id="3069691"/>
    <lineage>
        <taxon>Bacteria</taxon>
        <taxon>Pseudomonadati</taxon>
        <taxon>Acidobacteriota</taxon>
        <taxon>Terriglobia</taxon>
        <taxon>Terriglobales</taxon>
        <taxon>Acidobacteriaceae</taxon>
        <taxon>Tunturiibacter</taxon>
    </lineage>
</organism>
<dbReference type="Proteomes" id="UP000568106">
    <property type="component" value="Unassembled WGS sequence"/>
</dbReference>